<name>A0ABV9KAK7_9RHOB</name>
<evidence type="ECO:0000313" key="5">
    <source>
        <dbReference type="EMBL" id="MFC4666995.1"/>
    </source>
</evidence>
<sequence>MKLVRFSIGGGAVRPGLVKDGHVLALEDLVPGAPSDMKQVIAEWDTLSPKLEKATAEGVALGDVRLHAPIPNPEKIMAIGLNYADHVEEAKSAGVTAPESQIWFCKMAGSINDPNGDVEKPKSSEKLDYEVEMVAIIGKGGRHISKDDAPAAVFGYAVGNDFSARDWQLKTHQWVLGKSFDTHAPIGPCIVTADEIGDPHRLAIKCWVNGELRQNSNTKHLIFSVWDQLEELSQVMALKPGDILFTGTPGGVGMAQQLFLNPGDVVRCEIEGLGTIENRIVAEA</sequence>
<dbReference type="SUPFAM" id="SSF56529">
    <property type="entry name" value="FAH"/>
    <property type="match status" value="1"/>
</dbReference>
<dbReference type="RefSeq" id="WP_380714839.1">
    <property type="nucleotide sequence ID" value="NZ_JBHSGI010000002.1"/>
</dbReference>
<comment type="caution">
    <text evidence="5">The sequence shown here is derived from an EMBL/GenBank/DDBJ whole genome shotgun (WGS) entry which is preliminary data.</text>
</comment>
<evidence type="ECO:0000313" key="6">
    <source>
        <dbReference type="Proteomes" id="UP001595973"/>
    </source>
</evidence>
<accession>A0ABV9KAK7</accession>
<protein>
    <submittedName>
        <fullName evidence="5">Fumarylacetoacetate hydrolase family protein</fullName>
        <ecNumber evidence="5">3.7.-.-</ecNumber>
    </submittedName>
</protein>
<dbReference type="Gene3D" id="3.90.850.10">
    <property type="entry name" value="Fumarylacetoacetase-like, C-terminal domain"/>
    <property type="match status" value="1"/>
</dbReference>
<dbReference type="InterPro" id="IPR051121">
    <property type="entry name" value="FAH"/>
</dbReference>
<keyword evidence="5" id="KW-0378">Hydrolase</keyword>
<dbReference type="InterPro" id="IPR018833">
    <property type="entry name" value="Rv2993c-like_N"/>
</dbReference>
<dbReference type="Pfam" id="PF01557">
    <property type="entry name" value="FAA_hydrolase"/>
    <property type="match status" value="1"/>
</dbReference>
<dbReference type="Pfam" id="PF10370">
    <property type="entry name" value="Rv2993c-like_N"/>
    <property type="match status" value="1"/>
</dbReference>
<evidence type="ECO:0000256" key="1">
    <source>
        <dbReference type="ARBA" id="ARBA00010211"/>
    </source>
</evidence>
<proteinExistence type="inferred from homology"/>
<dbReference type="EC" id="3.7.-.-" evidence="5"/>
<dbReference type="EMBL" id="JBHSGI010000002">
    <property type="protein sequence ID" value="MFC4666995.1"/>
    <property type="molecule type" value="Genomic_DNA"/>
</dbReference>
<keyword evidence="6" id="KW-1185">Reference proteome</keyword>
<reference evidence="6" key="1">
    <citation type="journal article" date="2019" name="Int. J. Syst. Evol. Microbiol.">
        <title>The Global Catalogue of Microorganisms (GCM) 10K type strain sequencing project: providing services to taxonomists for standard genome sequencing and annotation.</title>
        <authorList>
            <consortium name="The Broad Institute Genomics Platform"/>
            <consortium name="The Broad Institute Genome Sequencing Center for Infectious Disease"/>
            <person name="Wu L."/>
            <person name="Ma J."/>
        </authorList>
    </citation>
    <scope>NUCLEOTIDE SEQUENCE [LARGE SCALE GENOMIC DNA]</scope>
    <source>
        <strain evidence="6">CGMCC 4.7283</strain>
    </source>
</reference>
<keyword evidence="2" id="KW-0479">Metal-binding</keyword>
<evidence type="ECO:0000256" key="2">
    <source>
        <dbReference type="ARBA" id="ARBA00022723"/>
    </source>
</evidence>
<evidence type="ECO:0000259" key="3">
    <source>
        <dbReference type="Pfam" id="PF01557"/>
    </source>
</evidence>
<feature type="domain" description="Rv2993c-like N-terminal" evidence="4">
    <location>
        <begin position="1"/>
        <end position="69"/>
    </location>
</feature>
<dbReference type="GO" id="GO:0016787">
    <property type="term" value="F:hydrolase activity"/>
    <property type="evidence" value="ECO:0007669"/>
    <property type="project" value="UniProtKB-KW"/>
</dbReference>
<dbReference type="InterPro" id="IPR036663">
    <property type="entry name" value="Fumarylacetoacetase_C_sf"/>
</dbReference>
<dbReference type="PANTHER" id="PTHR42796">
    <property type="entry name" value="FUMARYLACETOACETATE HYDROLASE DOMAIN-CONTAINING PROTEIN 2A-RELATED"/>
    <property type="match status" value="1"/>
</dbReference>
<evidence type="ECO:0000259" key="4">
    <source>
        <dbReference type="Pfam" id="PF10370"/>
    </source>
</evidence>
<gene>
    <name evidence="5" type="ORF">ACFO5X_00385</name>
</gene>
<dbReference type="Proteomes" id="UP001595973">
    <property type="component" value="Unassembled WGS sequence"/>
</dbReference>
<comment type="similarity">
    <text evidence="1">Belongs to the FAH family.</text>
</comment>
<dbReference type="PANTHER" id="PTHR42796:SF4">
    <property type="entry name" value="FUMARYLACETOACETATE HYDROLASE DOMAIN-CONTAINING PROTEIN 2A"/>
    <property type="match status" value="1"/>
</dbReference>
<feature type="domain" description="Fumarylacetoacetase-like C-terminal" evidence="3">
    <location>
        <begin position="75"/>
        <end position="281"/>
    </location>
</feature>
<organism evidence="5 6">
    <name type="scientific">Seohaeicola nanhaiensis</name>
    <dbReference type="NCBI Taxonomy" id="1387282"/>
    <lineage>
        <taxon>Bacteria</taxon>
        <taxon>Pseudomonadati</taxon>
        <taxon>Pseudomonadota</taxon>
        <taxon>Alphaproteobacteria</taxon>
        <taxon>Rhodobacterales</taxon>
        <taxon>Roseobacteraceae</taxon>
        <taxon>Seohaeicola</taxon>
    </lineage>
</organism>
<dbReference type="InterPro" id="IPR011234">
    <property type="entry name" value="Fumarylacetoacetase-like_C"/>
</dbReference>